<feature type="non-terminal residue" evidence="2">
    <location>
        <position position="1"/>
    </location>
</feature>
<evidence type="ECO:0000313" key="3">
    <source>
        <dbReference type="Proteomes" id="UP001437256"/>
    </source>
</evidence>
<gene>
    <name evidence="2" type="ORF">AAF712_016786</name>
</gene>
<feature type="region of interest" description="Disordered" evidence="1">
    <location>
        <begin position="107"/>
        <end position="126"/>
    </location>
</feature>
<proteinExistence type="predicted"/>
<accession>A0ABR2Z6Q5</accession>
<keyword evidence="3" id="KW-1185">Reference proteome</keyword>
<name>A0ABR2Z6Q5_9AGAR</name>
<sequence length="137" mass="15415">SKALIADEDIDGYNLDTAQLQALVVKLPNNKAALQQKIDHRRSFISVIDYPAQFWLDVIVRDQSLTPRESHQMFAMRVKAFRPLMTTMFMARQFSVSSGRECLGHNSGLLGSKKRSKTTASEGGSLKPSYERLNVLK</sequence>
<comment type="caution">
    <text evidence="2">The sequence shown here is derived from an EMBL/GenBank/DDBJ whole genome shotgun (WGS) entry which is preliminary data.</text>
</comment>
<reference evidence="2 3" key="1">
    <citation type="submission" date="2024-05" db="EMBL/GenBank/DDBJ databases">
        <title>A draft genome resource for the thread blight pathogen Marasmius tenuissimus strain MS-2.</title>
        <authorList>
            <person name="Yulfo-Soto G.E."/>
            <person name="Baruah I.K."/>
            <person name="Amoako-Attah I."/>
            <person name="Bukari Y."/>
            <person name="Meinhardt L.W."/>
            <person name="Bailey B.A."/>
            <person name="Cohen S.P."/>
        </authorList>
    </citation>
    <scope>NUCLEOTIDE SEQUENCE [LARGE SCALE GENOMIC DNA]</scope>
    <source>
        <strain evidence="2 3">MS-2</strain>
    </source>
</reference>
<evidence type="ECO:0000313" key="2">
    <source>
        <dbReference type="EMBL" id="KAL0056609.1"/>
    </source>
</evidence>
<dbReference type="Proteomes" id="UP001437256">
    <property type="component" value="Unassembled WGS sequence"/>
</dbReference>
<organism evidence="2 3">
    <name type="scientific">Marasmius tenuissimus</name>
    <dbReference type="NCBI Taxonomy" id="585030"/>
    <lineage>
        <taxon>Eukaryota</taxon>
        <taxon>Fungi</taxon>
        <taxon>Dikarya</taxon>
        <taxon>Basidiomycota</taxon>
        <taxon>Agaricomycotina</taxon>
        <taxon>Agaricomycetes</taxon>
        <taxon>Agaricomycetidae</taxon>
        <taxon>Agaricales</taxon>
        <taxon>Marasmiineae</taxon>
        <taxon>Marasmiaceae</taxon>
        <taxon>Marasmius</taxon>
    </lineage>
</organism>
<dbReference type="EMBL" id="JBBXMP010001205">
    <property type="protein sequence ID" value="KAL0056609.1"/>
    <property type="molecule type" value="Genomic_DNA"/>
</dbReference>
<protein>
    <submittedName>
        <fullName evidence="2">Uncharacterized protein</fullName>
    </submittedName>
</protein>
<evidence type="ECO:0000256" key="1">
    <source>
        <dbReference type="SAM" id="MobiDB-lite"/>
    </source>
</evidence>